<feature type="domain" description="Nitrogenase/oxidoreductase component 1" evidence="1">
    <location>
        <begin position="30"/>
        <end position="304"/>
    </location>
</feature>
<comment type="caution">
    <text evidence="2">The sequence shown here is derived from an EMBL/GenBank/DDBJ whole genome shotgun (WGS) entry which is preliminary data.</text>
</comment>
<reference evidence="2 3" key="1">
    <citation type="submission" date="2019-08" db="EMBL/GenBank/DDBJ databases">
        <title>In-depth cultivation of the pig gut microbiome towards novel bacterial diversity and tailored functional studies.</title>
        <authorList>
            <person name="Wylensek D."/>
            <person name="Hitch T.C.A."/>
            <person name="Clavel T."/>
        </authorList>
    </citation>
    <scope>NUCLEOTIDE SEQUENCE [LARGE SCALE GENOMIC DNA]</scope>
    <source>
        <strain evidence="2 3">WCA-MUC-591-APC-4B</strain>
    </source>
</reference>
<proteinExistence type="predicted"/>
<dbReference type="PANTHER" id="PTHR42956">
    <property type="entry name" value="NITROGENASE IRON-MOLYBDENUM COFACTOR BIOSYNTHESIS PROTEIN NIFE"/>
    <property type="match status" value="1"/>
</dbReference>
<dbReference type="PANTHER" id="PTHR42956:SF1">
    <property type="entry name" value="NITROGENASE IRON-MOLYBDENUM COFACTOR BIOSYNTHESIS PROTEIN NIFE"/>
    <property type="match status" value="1"/>
</dbReference>
<evidence type="ECO:0000259" key="1">
    <source>
        <dbReference type="Pfam" id="PF00148"/>
    </source>
</evidence>
<dbReference type="GO" id="GO:0016491">
    <property type="term" value="F:oxidoreductase activity"/>
    <property type="evidence" value="ECO:0007669"/>
    <property type="project" value="InterPro"/>
</dbReference>
<evidence type="ECO:0000313" key="2">
    <source>
        <dbReference type="EMBL" id="MST70235.1"/>
    </source>
</evidence>
<dbReference type="Proteomes" id="UP000469424">
    <property type="component" value="Unassembled WGS sequence"/>
</dbReference>
<dbReference type="InterPro" id="IPR049939">
    <property type="entry name" value="NifE-like"/>
</dbReference>
<dbReference type="Gene3D" id="3.40.50.1980">
    <property type="entry name" value="Nitrogenase molybdenum iron protein domain"/>
    <property type="match status" value="2"/>
</dbReference>
<name>A0A6N7XJK0_9FIRM</name>
<dbReference type="RefSeq" id="WP_154553792.1">
    <property type="nucleotide sequence ID" value="NZ_VUNA01000003.1"/>
</dbReference>
<evidence type="ECO:0000313" key="3">
    <source>
        <dbReference type="Proteomes" id="UP000469424"/>
    </source>
</evidence>
<gene>
    <name evidence="2" type="ORF">FYJ65_02585</name>
</gene>
<organism evidence="2 3">
    <name type="scientific">Mogibacterium kristiansenii</name>
    <dbReference type="NCBI Taxonomy" id="2606708"/>
    <lineage>
        <taxon>Bacteria</taxon>
        <taxon>Bacillati</taxon>
        <taxon>Bacillota</taxon>
        <taxon>Clostridia</taxon>
        <taxon>Peptostreptococcales</taxon>
        <taxon>Anaerovoracaceae</taxon>
        <taxon>Mogibacterium</taxon>
    </lineage>
</organism>
<dbReference type="EMBL" id="VUNA01000003">
    <property type="protein sequence ID" value="MST70235.1"/>
    <property type="molecule type" value="Genomic_DNA"/>
</dbReference>
<dbReference type="SUPFAM" id="SSF53807">
    <property type="entry name" value="Helical backbone' metal receptor"/>
    <property type="match status" value="1"/>
</dbReference>
<dbReference type="Pfam" id="PF00148">
    <property type="entry name" value="Oxidored_nitro"/>
    <property type="match status" value="1"/>
</dbReference>
<dbReference type="AlphaFoldDB" id="A0A6N7XJK0"/>
<sequence length="437" mass="47592">MSDYQTHVFTSTYTADVSGVCSALYELGGMTVIHDPSGCNSTYSTHDEPRWFDTDSLMFVSGLDEMTAVLGDDNVLIDDVTHAVRDLKPRFVTLCSGSIPHIIAFDCKGVAHLLEKRTGVPMLPVTTTGNRSYVAGVGAALTEWVKRFADSLESPYRVSSSGGPDCSANTLEGAAGPESFSVNLLGVTPLDFSINGNVDAMRKVFEDAGIPVNCCAAMGESFDSLRHIFRASVNVVVSSCGRRLARYMEQTAGIPYVEGTPIGAYGAARLPKLAKEAYEKKRASLEEDSHGALDGTSGSLRMLLAKKKGDSEGICLWKGNPAHERWDVPDGQILIIGEEVFAQSLAAAINQLTPDCRHGLRAFAVWPDVDHGFPEDVLAELIRKSRYIIGDPLYRTIPHDSKQNTFVDFPHEAYSGRIFRDRIPVFIGKNYDVAELL</sequence>
<protein>
    <submittedName>
        <fullName evidence="2">Oxidoreductase</fullName>
    </submittedName>
</protein>
<dbReference type="InterPro" id="IPR000510">
    <property type="entry name" value="Nase/OxRdtase_comp1"/>
</dbReference>
<accession>A0A6N7XJK0</accession>
<keyword evidence="3" id="KW-1185">Reference proteome</keyword>